<organism evidence="2 3">
    <name type="scientific">Fodinicurvata halophila</name>
    <dbReference type="NCBI Taxonomy" id="1419723"/>
    <lineage>
        <taxon>Bacteria</taxon>
        <taxon>Pseudomonadati</taxon>
        <taxon>Pseudomonadota</taxon>
        <taxon>Alphaproteobacteria</taxon>
        <taxon>Rhodospirillales</taxon>
        <taxon>Rhodovibrionaceae</taxon>
        <taxon>Fodinicurvata</taxon>
    </lineage>
</organism>
<reference evidence="3" key="1">
    <citation type="journal article" date="2019" name="Int. J. Syst. Evol. Microbiol.">
        <title>The Global Catalogue of Microorganisms (GCM) 10K type strain sequencing project: providing services to taxonomists for standard genome sequencing and annotation.</title>
        <authorList>
            <consortium name="The Broad Institute Genomics Platform"/>
            <consortium name="The Broad Institute Genome Sequencing Center for Infectious Disease"/>
            <person name="Wu L."/>
            <person name="Ma J."/>
        </authorList>
    </citation>
    <scope>NUCLEOTIDE SEQUENCE [LARGE SCALE GENOMIC DNA]</scope>
    <source>
        <strain evidence="3">CECT 8472</strain>
    </source>
</reference>
<proteinExistence type="predicted"/>
<dbReference type="PANTHER" id="PTHR43682:SF1">
    <property type="entry name" value="LACTATE UTILIZATION PROTEIN C"/>
    <property type="match status" value="1"/>
</dbReference>
<dbReference type="SUPFAM" id="SSF100950">
    <property type="entry name" value="NagB/RpiA/CoA transferase-like"/>
    <property type="match status" value="1"/>
</dbReference>
<dbReference type="InterPro" id="IPR037171">
    <property type="entry name" value="NagB/RpiA_transferase-like"/>
</dbReference>
<protein>
    <submittedName>
        <fullName evidence="2">Lactate utilization protein C</fullName>
    </submittedName>
</protein>
<dbReference type="PANTHER" id="PTHR43682">
    <property type="entry name" value="LACTATE UTILIZATION PROTEIN C"/>
    <property type="match status" value="1"/>
</dbReference>
<dbReference type="InterPro" id="IPR024185">
    <property type="entry name" value="FTHF_cligase-like_sf"/>
</dbReference>
<keyword evidence="3" id="KW-1185">Reference proteome</keyword>
<evidence type="ECO:0000313" key="3">
    <source>
        <dbReference type="Proteomes" id="UP001595799"/>
    </source>
</evidence>
<dbReference type="EMBL" id="JBHSCW010000007">
    <property type="protein sequence ID" value="MFC4352353.1"/>
    <property type="molecule type" value="Genomic_DNA"/>
</dbReference>
<comment type="caution">
    <text evidence="2">The sequence shown here is derived from an EMBL/GenBank/DDBJ whole genome shotgun (WGS) entry which is preliminary data.</text>
</comment>
<evidence type="ECO:0000259" key="1">
    <source>
        <dbReference type="Pfam" id="PF02589"/>
    </source>
</evidence>
<gene>
    <name evidence="2" type="ORF">ACFOW6_12460</name>
</gene>
<dbReference type="InterPro" id="IPR003741">
    <property type="entry name" value="LUD_dom"/>
</dbReference>
<name>A0ABV8UNC6_9PROT</name>
<accession>A0ABV8UNC6</accession>
<dbReference type="RefSeq" id="WP_382422704.1">
    <property type="nucleotide sequence ID" value="NZ_JBHSCW010000007.1"/>
</dbReference>
<dbReference type="Gene3D" id="3.40.50.10420">
    <property type="entry name" value="NagB/RpiA/CoA transferase-like"/>
    <property type="match status" value="1"/>
</dbReference>
<sequence>MTDSRNRILEHIRRSRAAVKDEVVDRRLSEHPRGPIPARGLLPSAERLALFTEQACSVEATVSRLATVRDIPEAVAEYLRERNLPATLRLAPDRALIELPWAEKASGLEVYSGRAEADDAVSLVPAYAGVAETGTLILHSGAERPTGLNFLPDTHIVTLEAKDIVGTYEEIWDRLRHLHDGRLPRTVNMITGPSRTADIEQTIQLGAHGPRRLHILVIGDPED</sequence>
<evidence type="ECO:0000313" key="2">
    <source>
        <dbReference type="EMBL" id="MFC4352353.1"/>
    </source>
</evidence>
<feature type="domain" description="LUD" evidence="1">
    <location>
        <begin position="121"/>
        <end position="218"/>
    </location>
</feature>
<dbReference type="Pfam" id="PF02589">
    <property type="entry name" value="LUD_dom"/>
    <property type="match status" value="1"/>
</dbReference>
<dbReference type="Proteomes" id="UP001595799">
    <property type="component" value="Unassembled WGS sequence"/>
</dbReference>